<dbReference type="EMBL" id="JAMWYS010000027">
    <property type="protein sequence ID" value="MCO4292709.1"/>
    <property type="molecule type" value="Genomic_DNA"/>
</dbReference>
<dbReference type="Proteomes" id="UP001155182">
    <property type="component" value="Unassembled WGS sequence"/>
</dbReference>
<name>A0A9X2F105_9SPHI</name>
<proteinExistence type="predicted"/>
<keyword evidence="2" id="KW-1185">Reference proteome</keyword>
<protein>
    <submittedName>
        <fullName evidence="1">Uncharacterized protein</fullName>
    </submittedName>
</protein>
<organism evidence="1 2">
    <name type="scientific">Solitalea agri</name>
    <dbReference type="NCBI Taxonomy" id="2953739"/>
    <lineage>
        <taxon>Bacteria</taxon>
        <taxon>Pseudomonadati</taxon>
        <taxon>Bacteroidota</taxon>
        <taxon>Sphingobacteriia</taxon>
        <taxon>Sphingobacteriales</taxon>
        <taxon>Sphingobacteriaceae</taxon>
        <taxon>Solitalea</taxon>
    </lineage>
</organism>
<evidence type="ECO:0000313" key="1">
    <source>
        <dbReference type="EMBL" id="MCO4292709.1"/>
    </source>
</evidence>
<accession>A0A9X2F105</accession>
<evidence type="ECO:0000313" key="2">
    <source>
        <dbReference type="Proteomes" id="UP001155182"/>
    </source>
</evidence>
<dbReference type="AlphaFoldDB" id="A0A9X2F105"/>
<sequence length="238" mass="27967">MKTLNENWFAEGRIDFELKKYTLLSYLQDINLHFRKNKLYPPFSDLIYHYRKLVAFKENKNLLSQSFPERLTNFSPEELKLSYERLIADDNLMREIESIISFSIEKMDNTLLEGKEIYEFVEDQLVIEPVGLLPINTDIGYLFICDGNFNDIKVYEYRITLIESPHELLRGINTSYVMSYANTFFNTRENIKIDLIKNRKTLALPAVYAVETELTFPVEETLLPIAKRSLVKYISTSS</sequence>
<comment type="caution">
    <text evidence="1">The sequence shown here is derived from an EMBL/GenBank/DDBJ whole genome shotgun (WGS) entry which is preliminary data.</text>
</comment>
<gene>
    <name evidence="1" type="ORF">NF867_07535</name>
</gene>
<dbReference type="RefSeq" id="WP_252587202.1">
    <property type="nucleotide sequence ID" value="NZ_JAMWYS010000027.1"/>
</dbReference>
<reference evidence="1" key="1">
    <citation type="submission" date="2022-06" db="EMBL/GenBank/DDBJ databases">
        <title>Solitalea sp. MAHUQ-68 isolated from rhizospheric soil.</title>
        <authorList>
            <person name="Huq M.A."/>
        </authorList>
    </citation>
    <scope>NUCLEOTIDE SEQUENCE</scope>
    <source>
        <strain evidence="1">MAHUQ-68</strain>
    </source>
</reference>